<feature type="compositionally biased region" description="Low complexity" evidence="4">
    <location>
        <begin position="256"/>
        <end position="269"/>
    </location>
</feature>
<gene>
    <name evidence="7" type="ORF">E5334_00760</name>
</gene>
<dbReference type="OrthoDB" id="3264440at2"/>
<dbReference type="InterPro" id="IPR016032">
    <property type="entry name" value="Sig_transdc_resp-reg_C-effctor"/>
</dbReference>
<feature type="domain" description="HTH luxR-type" evidence="6">
    <location>
        <begin position="289"/>
        <end position="352"/>
    </location>
</feature>
<dbReference type="PROSITE" id="PS00622">
    <property type="entry name" value="HTH_LUXR_1"/>
    <property type="match status" value="1"/>
</dbReference>
<feature type="transmembrane region" description="Helical" evidence="5">
    <location>
        <begin position="34"/>
        <end position="54"/>
    </location>
</feature>
<proteinExistence type="predicted"/>
<keyword evidence="5" id="KW-0472">Membrane</keyword>
<sequence length="357" mass="40272">MDAFFFGYTMAILALCLISSVYQWVAFDATKRKPFAAAGLFFLTYFVELGVIFLDEFLHQNIAFPLDSYYAITYPLTRTLIACVLWGSLWAYVLLAVERFTLRRLAIPIALFFVAQGACLLFMPYGALRQFCYYTCRQVFCLFMALYGLSALRRAPTSQERQWLGRHRWLMWVLLAEVVLVCLEDALVILVLPPAKGLGITLYLSERNFCENAMVIVFAFFTGRIAWRELSFRMHSQPQAHRQSDPAPTSLPINPSPATGATTAARTAPTVQPAGDATFSAHVDELMPRFGADHDLTPREEEVLVLAGRTNQQIAEALVVSVGTVKTHVYNIVHKCDVGNRAELKTLFWPPRRHDAI</sequence>
<dbReference type="AlphaFoldDB" id="A0A4S2F3P8"/>
<dbReference type="PROSITE" id="PS50043">
    <property type="entry name" value="HTH_LUXR_2"/>
    <property type="match status" value="1"/>
</dbReference>
<keyword evidence="5" id="KW-1133">Transmembrane helix</keyword>
<feature type="transmembrane region" description="Helical" evidence="5">
    <location>
        <begin position="74"/>
        <end position="93"/>
    </location>
</feature>
<dbReference type="Pfam" id="PF00196">
    <property type="entry name" value="GerE"/>
    <property type="match status" value="1"/>
</dbReference>
<evidence type="ECO:0000256" key="4">
    <source>
        <dbReference type="SAM" id="MobiDB-lite"/>
    </source>
</evidence>
<keyword evidence="2" id="KW-0238">DNA-binding</keyword>
<protein>
    <submittedName>
        <fullName evidence="7">LuxR family transcriptional regulator</fullName>
    </submittedName>
</protein>
<feature type="transmembrane region" description="Helical" evidence="5">
    <location>
        <begin position="131"/>
        <end position="149"/>
    </location>
</feature>
<evidence type="ECO:0000256" key="3">
    <source>
        <dbReference type="ARBA" id="ARBA00023163"/>
    </source>
</evidence>
<evidence type="ECO:0000313" key="8">
    <source>
        <dbReference type="Proteomes" id="UP000310263"/>
    </source>
</evidence>
<dbReference type="EMBL" id="SRYE01000001">
    <property type="protein sequence ID" value="TGY63082.1"/>
    <property type="molecule type" value="Genomic_DNA"/>
</dbReference>
<dbReference type="Proteomes" id="UP000310263">
    <property type="component" value="Unassembled WGS sequence"/>
</dbReference>
<comment type="caution">
    <text evidence="7">The sequence shown here is derived from an EMBL/GenBank/DDBJ whole genome shotgun (WGS) entry which is preliminary data.</text>
</comment>
<name>A0A4S2F3P8_9ACTN</name>
<dbReference type="GO" id="GO:0006355">
    <property type="term" value="P:regulation of DNA-templated transcription"/>
    <property type="evidence" value="ECO:0007669"/>
    <property type="project" value="InterPro"/>
</dbReference>
<feature type="transmembrane region" description="Helical" evidence="5">
    <location>
        <begin position="169"/>
        <end position="192"/>
    </location>
</feature>
<accession>A0A4S2F3P8</accession>
<dbReference type="RefSeq" id="WP_136011707.1">
    <property type="nucleotide sequence ID" value="NZ_SRYE01000001.1"/>
</dbReference>
<dbReference type="PANTHER" id="PTHR44688:SF16">
    <property type="entry name" value="DNA-BINDING TRANSCRIPTIONAL ACTIVATOR DEVR_DOSR"/>
    <property type="match status" value="1"/>
</dbReference>
<keyword evidence="3" id="KW-0804">Transcription</keyword>
<evidence type="ECO:0000256" key="2">
    <source>
        <dbReference type="ARBA" id="ARBA00023125"/>
    </source>
</evidence>
<reference evidence="7 8" key="1">
    <citation type="submission" date="2019-04" db="EMBL/GenBank/DDBJ databases">
        <title>Microbes associate with the intestines of laboratory mice.</title>
        <authorList>
            <person name="Navarre W."/>
            <person name="Wong E."/>
            <person name="Huang K."/>
            <person name="Tropini C."/>
            <person name="Ng K."/>
            <person name="Yu B."/>
        </authorList>
    </citation>
    <scope>NUCLEOTIDE SEQUENCE [LARGE SCALE GENOMIC DNA]</scope>
    <source>
        <strain evidence="7 8">NM07_P-09</strain>
    </source>
</reference>
<feature type="transmembrane region" description="Helical" evidence="5">
    <location>
        <begin position="105"/>
        <end position="125"/>
    </location>
</feature>
<dbReference type="CDD" id="cd06170">
    <property type="entry name" value="LuxR_C_like"/>
    <property type="match status" value="1"/>
</dbReference>
<keyword evidence="1" id="KW-0805">Transcription regulation</keyword>
<dbReference type="Gene3D" id="1.10.10.10">
    <property type="entry name" value="Winged helix-like DNA-binding domain superfamily/Winged helix DNA-binding domain"/>
    <property type="match status" value="1"/>
</dbReference>
<dbReference type="PANTHER" id="PTHR44688">
    <property type="entry name" value="DNA-BINDING TRANSCRIPTIONAL ACTIVATOR DEVR_DOSR"/>
    <property type="match status" value="1"/>
</dbReference>
<dbReference type="SMART" id="SM00421">
    <property type="entry name" value="HTH_LUXR"/>
    <property type="match status" value="1"/>
</dbReference>
<evidence type="ECO:0000256" key="1">
    <source>
        <dbReference type="ARBA" id="ARBA00023015"/>
    </source>
</evidence>
<organism evidence="7 8">
    <name type="scientific">Muricaecibacterium torontonense</name>
    <dbReference type="NCBI Taxonomy" id="3032871"/>
    <lineage>
        <taxon>Bacteria</taxon>
        <taxon>Bacillati</taxon>
        <taxon>Actinomycetota</taxon>
        <taxon>Coriobacteriia</taxon>
        <taxon>Coriobacteriales</taxon>
        <taxon>Atopobiaceae</taxon>
        <taxon>Muricaecibacterium</taxon>
    </lineage>
</organism>
<evidence type="ECO:0000259" key="6">
    <source>
        <dbReference type="PROSITE" id="PS50043"/>
    </source>
</evidence>
<keyword evidence="5" id="KW-0812">Transmembrane</keyword>
<feature type="transmembrane region" description="Helical" evidence="5">
    <location>
        <begin position="6"/>
        <end position="27"/>
    </location>
</feature>
<dbReference type="SUPFAM" id="SSF46894">
    <property type="entry name" value="C-terminal effector domain of the bipartite response regulators"/>
    <property type="match status" value="1"/>
</dbReference>
<dbReference type="InterPro" id="IPR036388">
    <property type="entry name" value="WH-like_DNA-bd_sf"/>
</dbReference>
<evidence type="ECO:0000313" key="7">
    <source>
        <dbReference type="EMBL" id="TGY63082.1"/>
    </source>
</evidence>
<dbReference type="GO" id="GO:0003677">
    <property type="term" value="F:DNA binding"/>
    <property type="evidence" value="ECO:0007669"/>
    <property type="project" value="UniProtKB-KW"/>
</dbReference>
<dbReference type="PRINTS" id="PR00038">
    <property type="entry name" value="HTHLUXR"/>
</dbReference>
<keyword evidence="8" id="KW-1185">Reference proteome</keyword>
<dbReference type="InterPro" id="IPR000792">
    <property type="entry name" value="Tscrpt_reg_LuxR_C"/>
</dbReference>
<feature type="region of interest" description="Disordered" evidence="4">
    <location>
        <begin position="238"/>
        <end position="269"/>
    </location>
</feature>
<evidence type="ECO:0000256" key="5">
    <source>
        <dbReference type="SAM" id="Phobius"/>
    </source>
</evidence>